<feature type="binding site" evidence="10">
    <location>
        <position position="625"/>
    </location>
    <ligand>
        <name>L-homocysteine</name>
        <dbReference type="ChEBI" id="CHEBI:58199"/>
    </ligand>
</feature>
<keyword evidence="6 10" id="KW-0808">Transferase</keyword>
<feature type="binding site" evidence="10">
    <location>
        <position position="133"/>
    </location>
    <ligand>
        <name>5-methyltetrahydropteroyltri-L-glutamate</name>
        <dbReference type="ChEBI" id="CHEBI:58207"/>
    </ligand>
</feature>
<dbReference type="Pfam" id="PF01717">
    <property type="entry name" value="Meth_synt_2"/>
    <property type="match status" value="1"/>
</dbReference>
<comment type="similarity">
    <text evidence="3 10">Belongs to the vitamin-B12 independent methionine synthase family.</text>
</comment>
<evidence type="ECO:0000256" key="6">
    <source>
        <dbReference type="ARBA" id="ARBA00022679"/>
    </source>
</evidence>
<name>A0ABT7B2N3_9CYAN</name>
<comment type="caution">
    <text evidence="10">Lacks conserved residue(s) required for the propagation of feature annotation.</text>
</comment>
<feature type="domain" description="Cobalamin-independent methionine synthase MetE C-terminal/archaeal" evidence="11">
    <location>
        <begin position="452"/>
        <end position="773"/>
    </location>
</feature>
<dbReference type="InterPro" id="IPR002629">
    <property type="entry name" value="Met_Synth_C/arc"/>
</dbReference>
<evidence type="ECO:0000259" key="12">
    <source>
        <dbReference type="Pfam" id="PF08267"/>
    </source>
</evidence>
<sequence>MSNSHIKTHSLGYPRIGAKRELKKATEAYWKGNLPLSDLLATGKTLRETNWKKQQAAGIDLIPVNDFSFYDQVLDMSCLLGNVPSRFQWQGGQTDINTVFTIARGTEGGASLVEDEKDCQTNKISTFASEMTKWFNTNYHFIVPEFRADTKFSLSSTKVFDEFAEAKALGINAKPVLVGPVTYLSLGKVQDSKNPDFEPLTLLDRLLSVYEEIINKLAAAGAEWIQLDEPIVSTDLSDRQRDALKAAYDRLSKAKGSAKLLVTTYFGGVRDNLDNYLALPVDALHFDFVRGSEDIDTVLANFPQNTILSAGIVEGRNIWKNNYDASLDVLNKAKAAVGADRLWVAPSCSLMHSPVTLQNEQKLDDELKSWLAFADEKLTEVSELRQLLDEVGSAQILEANRAAAASRKSSKRIHNDAVKKRLAEVKPSDFDRASVFAERQPKQRAKLNLPEFPTTTIGSFPQTKEVRQARAQWKKGKLSDADYDQFLKEEIAKCVAFQDAIGVDMPVHGEFERNDMVEYFGENLEGFAFTSTGWVQSFGTRYVKPPIIFGDVSRPNPMTVYWSEYAQSLTDRPMKGMLTGPVTILQWSFVRDDQPRSVTTHQIALAIRDEVVDLESAGIAAIQIDEPAFREGLPLRRSEWDYYLDWAVKAFHLSACGVKDDTQIHTHMCYSEFNDIIDSIAALDADVITIETSRSNMELLDAFVDFKYPNEIGPGVYDIHSPRVPPTDEMSNLMSKAEAVIPRQNLWVNPDCGLKTRQWSEVKPSLINMVETAVKLRATAVSRGE</sequence>
<feature type="binding site" evidence="10">
    <location>
        <position position="587"/>
    </location>
    <ligand>
        <name>5-methyltetrahydropteroyltri-L-glutamate</name>
        <dbReference type="ChEBI" id="CHEBI:58207"/>
    </ligand>
</feature>
<evidence type="ECO:0000256" key="7">
    <source>
        <dbReference type="ARBA" id="ARBA00022723"/>
    </source>
</evidence>
<feature type="binding site" evidence="10">
    <location>
        <begin position="20"/>
        <end position="23"/>
    </location>
    <ligand>
        <name>5-methyltetrahydropteroyltri-L-glutamate</name>
        <dbReference type="ChEBI" id="CHEBI:58207"/>
    </ligand>
</feature>
<comment type="caution">
    <text evidence="13">The sequence shown here is derived from an EMBL/GenBank/DDBJ whole genome shotgun (WGS) entry which is preliminary data.</text>
</comment>
<dbReference type="InterPro" id="IPR013215">
    <property type="entry name" value="Cbl-indep_Met_Synth_N"/>
</dbReference>
<feature type="domain" description="Cobalamin-independent methionine synthase MetE N-terminal" evidence="12">
    <location>
        <begin position="8"/>
        <end position="336"/>
    </location>
</feature>
<comment type="cofactor">
    <cofactor evidence="10">
        <name>Zn(2+)</name>
        <dbReference type="ChEBI" id="CHEBI:29105"/>
    </cofactor>
    <text evidence="10">Binds 1 zinc ion per subunit.</text>
</comment>
<evidence type="ECO:0000256" key="1">
    <source>
        <dbReference type="ARBA" id="ARBA00002777"/>
    </source>
</evidence>
<dbReference type="GO" id="GO:0003871">
    <property type="term" value="F:5-methyltetrahydropteroyltriglutamate-homocysteine S-methyltransferase activity"/>
    <property type="evidence" value="ECO:0007669"/>
    <property type="project" value="UniProtKB-EC"/>
</dbReference>
<evidence type="ECO:0000256" key="10">
    <source>
        <dbReference type="HAMAP-Rule" id="MF_00172"/>
    </source>
</evidence>
<feature type="binding site" evidence="10">
    <location>
        <position position="631"/>
    </location>
    <ligand>
        <name>5-methyltetrahydropteroyltri-L-glutamate</name>
        <dbReference type="ChEBI" id="CHEBI:58207"/>
    </ligand>
</feature>
<dbReference type="InterPro" id="IPR006276">
    <property type="entry name" value="Cobalamin-indep_Met_synthase"/>
</dbReference>
<comment type="catalytic activity">
    <reaction evidence="10">
        <text>5-methyltetrahydropteroyltri-L-glutamate + L-homocysteine = tetrahydropteroyltri-L-glutamate + L-methionine</text>
        <dbReference type="Rhea" id="RHEA:21196"/>
        <dbReference type="ChEBI" id="CHEBI:57844"/>
        <dbReference type="ChEBI" id="CHEBI:58140"/>
        <dbReference type="ChEBI" id="CHEBI:58199"/>
        <dbReference type="ChEBI" id="CHEBI:58207"/>
        <dbReference type="EC" id="2.1.1.14"/>
    </reaction>
</comment>
<feature type="binding site" evidence="10">
    <location>
        <position position="510"/>
    </location>
    <ligand>
        <name>L-homocysteine</name>
        <dbReference type="ChEBI" id="CHEBI:58199"/>
    </ligand>
</feature>
<keyword evidence="7 10" id="KW-0479">Metal-binding</keyword>
<dbReference type="EMBL" id="JAQOSO010000021">
    <property type="protein sequence ID" value="MDJ1173427.1"/>
    <property type="molecule type" value="Genomic_DNA"/>
</dbReference>
<keyword evidence="8 10" id="KW-0862">Zinc</keyword>
<dbReference type="CDD" id="cd03312">
    <property type="entry name" value="CIMS_N_terminal_like"/>
    <property type="match status" value="1"/>
</dbReference>
<comment type="pathway">
    <text evidence="2 10">Amino-acid biosynthesis; L-methionine biosynthesis via de novo pathway; L-methionine from L-homocysteine (MetE route): step 1/1.</text>
</comment>
<accession>A0ABT7B2N3</accession>
<dbReference type="SUPFAM" id="SSF51726">
    <property type="entry name" value="UROD/MetE-like"/>
    <property type="match status" value="2"/>
</dbReference>
<reference evidence="13 14" key="1">
    <citation type="submission" date="2023-01" db="EMBL/GenBank/DDBJ databases">
        <title>Novel diversity within Roseofilum (Cyanobacteria; Desertifilaceae) from marine benthic mats with descriptions of four novel species.</title>
        <authorList>
            <person name="Wang Y."/>
            <person name="Berthold D.E."/>
            <person name="Hu J."/>
            <person name="Lefler F.W."/>
            <person name="Laughinghouse H.D. IV."/>
        </authorList>
    </citation>
    <scope>NUCLEOTIDE SEQUENCE [LARGE SCALE GENOMIC DNA]</scope>
    <source>
        <strain evidence="13 14">BLCC-M114</strain>
    </source>
</reference>
<dbReference type="PANTHER" id="PTHR30519">
    <property type="entry name" value="5-METHYLTETRAHYDROPTEROYLTRIGLUTAMATE--HOMOCYSTEINE METHYLTRANSFERASE"/>
    <property type="match status" value="1"/>
</dbReference>
<dbReference type="InterPro" id="IPR038071">
    <property type="entry name" value="UROD/MetE-like_sf"/>
</dbReference>
<dbReference type="NCBIfam" id="NF003556">
    <property type="entry name" value="PRK05222.1"/>
    <property type="match status" value="1"/>
</dbReference>
<keyword evidence="9 10" id="KW-0486">Methionine biosynthesis</keyword>
<proteinExistence type="inferred from homology"/>
<keyword evidence="10" id="KW-0677">Repeat</keyword>
<comment type="function">
    <text evidence="1 10">Catalyzes the transfer of a methyl group from 5-methyltetrahydrofolate to homocysteine resulting in methionine formation.</text>
</comment>
<evidence type="ECO:0000313" key="13">
    <source>
        <dbReference type="EMBL" id="MDJ1173427.1"/>
    </source>
</evidence>
<feature type="binding site" evidence="10">
    <location>
        <position position="667"/>
    </location>
    <ligand>
        <name>Zn(2+)</name>
        <dbReference type="ChEBI" id="CHEBI:29105"/>
        <note>catalytic</note>
    </ligand>
</feature>
<dbReference type="CDD" id="cd03311">
    <property type="entry name" value="CIMS_C_terminal_like"/>
    <property type="match status" value="1"/>
</dbReference>
<keyword evidence="14" id="KW-1185">Reference proteome</keyword>
<keyword evidence="4 10" id="KW-0489">Methyltransferase</keyword>
<evidence type="ECO:0000256" key="2">
    <source>
        <dbReference type="ARBA" id="ARBA00004681"/>
    </source>
</evidence>
<dbReference type="Proteomes" id="UP001235849">
    <property type="component" value="Unassembled WGS sequence"/>
</dbReference>
<feature type="active site" description="Proton donor" evidence="10">
    <location>
        <position position="720"/>
    </location>
</feature>
<evidence type="ECO:0000256" key="4">
    <source>
        <dbReference type="ARBA" id="ARBA00022603"/>
    </source>
</evidence>
<gene>
    <name evidence="10 13" type="primary">metE</name>
    <name evidence="13" type="ORF">PMG25_04910</name>
</gene>
<dbReference type="Pfam" id="PF08267">
    <property type="entry name" value="Meth_synt_1"/>
    <property type="match status" value="1"/>
</dbReference>
<protein>
    <recommendedName>
        <fullName evidence="10">5-methyltetrahydropteroyltriglutamate--homocysteine methyltransferase</fullName>
        <ecNumber evidence="10">2.1.1.14</ecNumber>
    </recommendedName>
    <alternativeName>
        <fullName evidence="10">Cobalamin-independent methionine synthase</fullName>
    </alternativeName>
    <alternativeName>
        <fullName evidence="10">Methionine synthase, vitamin-B12 independent isozyme</fullName>
    </alternativeName>
</protein>
<feature type="binding site" evidence="10">
    <location>
        <begin position="457"/>
        <end position="459"/>
    </location>
    <ligand>
        <name>L-homocysteine</name>
        <dbReference type="ChEBI" id="CHEBI:58199"/>
    </ligand>
</feature>
<dbReference type="PIRSF" id="PIRSF000382">
    <property type="entry name" value="MeTrfase_B12_ind"/>
    <property type="match status" value="1"/>
</dbReference>
<dbReference type="HAMAP" id="MF_00172">
    <property type="entry name" value="Meth_synth"/>
    <property type="match status" value="1"/>
</dbReference>
<feature type="binding site" evidence="10">
    <location>
        <position position="691"/>
    </location>
    <ligand>
        <name>Zn(2+)</name>
        <dbReference type="ChEBI" id="CHEBI:29105"/>
        <note>catalytic</note>
    </ligand>
</feature>
<feature type="binding site" evidence="10">
    <location>
        <position position="625"/>
    </location>
    <ligand>
        <name>L-methionine</name>
        <dbReference type="ChEBI" id="CHEBI:57844"/>
    </ligand>
</feature>
<dbReference type="RefSeq" id="WP_283765792.1">
    <property type="nucleotide sequence ID" value="NZ_JAQOSO010000021.1"/>
</dbReference>
<feature type="binding site" evidence="10">
    <location>
        <position position="510"/>
    </location>
    <ligand>
        <name>L-methionine</name>
        <dbReference type="ChEBI" id="CHEBI:57844"/>
    </ligand>
</feature>
<evidence type="ECO:0000256" key="5">
    <source>
        <dbReference type="ARBA" id="ARBA00022605"/>
    </source>
</evidence>
<dbReference type="Gene3D" id="3.20.20.210">
    <property type="match status" value="2"/>
</dbReference>
<evidence type="ECO:0000256" key="8">
    <source>
        <dbReference type="ARBA" id="ARBA00022833"/>
    </source>
</evidence>
<evidence type="ECO:0000313" key="14">
    <source>
        <dbReference type="Proteomes" id="UP001235849"/>
    </source>
</evidence>
<feature type="binding site" evidence="10">
    <location>
        <position position="752"/>
    </location>
    <ligand>
        <name>Zn(2+)</name>
        <dbReference type="ChEBI" id="CHEBI:29105"/>
        <note>catalytic</note>
    </ligand>
</feature>
<evidence type="ECO:0000259" key="11">
    <source>
        <dbReference type="Pfam" id="PF01717"/>
    </source>
</evidence>
<dbReference type="EC" id="2.1.1.14" evidence="10"/>
<dbReference type="NCBIfam" id="TIGR01371">
    <property type="entry name" value="met_syn_B12ind"/>
    <property type="match status" value="1"/>
</dbReference>
<feature type="binding site" evidence="10">
    <location>
        <begin position="457"/>
        <end position="459"/>
    </location>
    <ligand>
        <name>L-methionine</name>
        <dbReference type="ChEBI" id="CHEBI:57844"/>
    </ligand>
</feature>
<evidence type="ECO:0000256" key="3">
    <source>
        <dbReference type="ARBA" id="ARBA00009553"/>
    </source>
</evidence>
<keyword evidence="5 10" id="KW-0028">Amino-acid biosynthesis</keyword>
<dbReference type="GO" id="GO:0032259">
    <property type="term" value="P:methylation"/>
    <property type="evidence" value="ECO:0007669"/>
    <property type="project" value="UniProtKB-KW"/>
</dbReference>
<evidence type="ECO:0000256" key="9">
    <source>
        <dbReference type="ARBA" id="ARBA00023167"/>
    </source>
</evidence>
<feature type="binding site" evidence="10">
    <location>
        <position position="669"/>
    </location>
    <ligand>
        <name>Zn(2+)</name>
        <dbReference type="ChEBI" id="CHEBI:29105"/>
        <note>catalytic</note>
    </ligand>
</feature>
<organism evidence="13 14">
    <name type="scientific">Roseofilum capinflatum BLCC-M114</name>
    <dbReference type="NCBI Taxonomy" id="3022440"/>
    <lineage>
        <taxon>Bacteria</taxon>
        <taxon>Bacillati</taxon>
        <taxon>Cyanobacteriota</taxon>
        <taxon>Cyanophyceae</taxon>
        <taxon>Desertifilales</taxon>
        <taxon>Desertifilaceae</taxon>
        <taxon>Roseofilum</taxon>
        <taxon>Roseofilum capinflatum</taxon>
    </lineage>
</organism>